<accession>W4PXS2</accession>
<comment type="caution">
    <text evidence="2">The sequence shown here is derived from an EMBL/GenBank/DDBJ whole genome shotgun (WGS) entry which is preliminary data.</text>
</comment>
<dbReference type="InterPro" id="IPR046865">
    <property type="entry name" value="FapA_b_solenoid"/>
</dbReference>
<feature type="domain" description="Flagellar Assembly Protein A N-terminal region" evidence="1">
    <location>
        <begin position="8"/>
        <end position="160"/>
    </location>
</feature>
<keyword evidence="3" id="KW-1185">Reference proteome</keyword>
<dbReference type="PANTHER" id="PTHR38032">
    <property type="entry name" value="POLYMERASE-RELATED"/>
    <property type="match status" value="1"/>
</dbReference>
<reference evidence="2" key="1">
    <citation type="journal article" date="2014" name="Genome Announc.">
        <title>Draft Genome Sequences of Three Alkaliphilic Bacillus Strains, Bacillus wakoensis JCM 9140T, Bacillus akibai JCM 9157T, and Bacillus hemicellulosilyticus JCM 9152T.</title>
        <authorList>
            <person name="Yuki M."/>
            <person name="Oshima K."/>
            <person name="Suda W."/>
            <person name="Oshida Y."/>
            <person name="Kitamura K."/>
            <person name="Iida T."/>
            <person name="Hattori M."/>
            <person name="Ohkuma M."/>
        </authorList>
    </citation>
    <scope>NUCLEOTIDE SEQUENCE [LARGE SCALE GENOMIC DNA]</scope>
    <source>
        <strain evidence="2">JCM 9140</strain>
    </source>
</reference>
<dbReference type="Pfam" id="PF03961">
    <property type="entry name" value="FapA"/>
    <property type="match status" value="1"/>
</dbReference>
<dbReference type="Proteomes" id="UP000018890">
    <property type="component" value="Unassembled WGS sequence"/>
</dbReference>
<organism evidence="2 3">
    <name type="scientific">Halalkalibacter wakoensis JCM 9140</name>
    <dbReference type="NCBI Taxonomy" id="1236970"/>
    <lineage>
        <taxon>Bacteria</taxon>
        <taxon>Bacillati</taxon>
        <taxon>Bacillota</taxon>
        <taxon>Bacilli</taxon>
        <taxon>Bacillales</taxon>
        <taxon>Bacillaceae</taxon>
        <taxon>Halalkalibacter</taxon>
    </lineage>
</organism>
<proteinExistence type="predicted"/>
<dbReference type="InterPro" id="IPR046866">
    <property type="entry name" value="FapA_N"/>
</dbReference>
<evidence type="ECO:0000313" key="2">
    <source>
        <dbReference type="EMBL" id="GAE24278.1"/>
    </source>
</evidence>
<gene>
    <name evidence="2" type="ORF">JCM9140_191</name>
</gene>
<evidence type="ECO:0000259" key="1">
    <source>
        <dbReference type="Pfam" id="PF20250"/>
    </source>
</evidence>
<dbReference type="EMBL" id="BAUT01000001">
    <property type="protein sequence ID" value="GAE24278.1"/>
    <property type="molecule type" value="Genomic_DNA"/>
</dbReference>
<dbReference type="Pfam" id="PF20250">
    <property type="entry name" value="FapA_N"/>
    <property type="match status" value="1"/>
</dbReference>
<evidence type="ECO:0000313" key="3">
    <source>
        <dbReference type="Proteomes" id="UP000018890"/>
    </source>
</evidence>
<dbReference type="PANTHER" id="PTHR38032:SF1">
    <property type="entry name" value="RNA-BINDING PROTEIN KHPB N-TERMINAL DOMAIN-CONTAINING PROTEIN"/>
    <property type="match status" value="1"/>
</dbReference>
<dbReference type="InterPro" id="IPR005646">
    <property type="entry name" value="FapA"/>
</dbReference>
<dbReference type="AlphaFoldDB" id="W4PXS2"/>
<dbReference type="STRING" id="1236970.JCM9140_191"/>
<sequence>MVKEEIDKADKQLTSEDLLQYLHSNGITFGIDYEMVEKIMEVKEMVSTSYLVASGERPMNGEAAYLLPINPLINKSGREESETISKLDLKDFLKIPSVSSGEQVARKISATLGCDGTNVLGETIPAKPGKDFVLRQGKNTRLDDEEQSLISLINGQMSIERYTVHVHPTFEVNSDVSMKTGNISFIGNVSINGNVPSGFSVHAGGDIRVSGTVESATLKAGGSIYIGAGIVGQSKSLIEANGNIQTTFINEGTVKAKGKIEATQAILHSHCTSYRVVCVEGKGLIVGGILSAQTSIEANEIGNEMQTKTELYIGPNEESVRLKREKEQDLVRAKDEFMKLGKLLKIYVELEKSGRVLQGKEKITKLRVQNSFQQTKKRIDELVSNVEEENDEWDSSLQFVQATGAIFANVHVQFGKYRRNITKRYQHPYISLIENEIVITGG</sequence>
<protein>
    <recommendedName>
        <fullName evidence="1">Flagellar Assembly Protein A N-terminal region domain-containing protein</fullName>
    </recommendedName>
</protein>
<name>W4PXS2_9BACI</name>